<accession>A0ABV6Y0S4</accession>
<feature type="transmembrane region" description="Helical" evidence="4">
    <location>
        <begin position="121"/>
        <end position="137"/>
    </location>
</feature>
<dbReference type="InterPro" id="IPR003594">
    <property type="entry name" value="HATPase_dom"/>
</dbReference>
<feature type="transmembrane region" description="Helical" evidence="4">
    <location>
        <begin position="143"/>
        <end position="164"/>
    </location>
</feature>
<evidence type="ECO:0000256" key="3">
    <source>
        <dbReference type="ARBA" id="ARBA00023012"/>
    </source>
</evidence>
<gene>
    <name evidence="6" type="ORF">ABUW04_38260</name>
</gene>
<evidence type="ECO:0000313" key="6">
    <source>
        <dbReference type="EMBL" id="MFC1444096.1"/>
    </source>
</evidence>
<keyword evidence="4" id="KW-0472">Membrane</keyword>
<reference evidence="6 7" key="1">
    <citation type="submission" date="2024-06" db="EMBL/GenBank/DDBJ databases">
        <authorList>
            <person name="Lee S.D."/>
        </authorList>
    </citation>
    <scope>NUCLEOTIDE SEQUENCE [LARGE SCALE GENOMIC DNA]</scope>
    <source>
        <strain evidence="6 7">N1-10</strain>
    </source>
</reference>
<sequence length="396" mass="42225">MSGTEDTGRTGNPAATAVDDSWAGRVFLMWHAAFAFLIAVMALNFYGDGTSWIPYALLGVVALAYLVFLVPALKQDRGQGIAYLAVAFPATLALGYLEANGLTILYAVFPQLLGCLRDRRIRYPVVAALAVGSVLVSRHQHDVATALVNVVLALLITLLLGTFTQIMMREAERRGALIRELETVRADLDDAHRTAGVLAERQRLSHEIHDTLAQGFTSLLMLIQAADATVEKDPAATRQRLALAEATARDNLAEARALVAALAPAPLQGMPLDLALERVCARTGDELGLPVAARVLGTPRELPADVQVVLLRAAQEALSNVRKHAAAGSADVRLTYRPVGVLLEVVDDGRGFKPVADAPEGSYGLRGMRARVGQVHGTLEITSAPGQGTTVRVEVP</sequence>
<feature type="transmembrane region" description="Helical" evidence="4">
    <location>
        <begin position="80"/>
        <end position="109"/>
    </location>
</feature>
<dbReference type="SMART" id="SM00387">
    <property type="entry name" value="HATPase_c"/>
    <property type="match status" value="1"/>
</dbReference>
<dbReference type="Gene3D" id="1.20.5.1930">
    <property type="match status" value="1"/>
</dbReference>
<dbReference type="GO" id="GO:0016301">
    <property type="term" value="F:kinase activity"/>
    <property type="evidence" value="ECO:0007669"/>
    <property type="project" value="UniProtKB-KW"/>
</dbReference>
<dbReference type="PIRSF" id="PIRSF037434">
    <property type="entry name" value="STHK_ChrS"/>
    <property type="match status" value="1"/>
</dbReference>
<evidence type="ECO:0000259" key="5">
    <source>
        <dbReference type="SMART" id="SM00387"/>
    </source>
</evidence>
<dbReference type="RefSeq" id="WP_380568900.1">
    <property type="nucleotide sequence ID" value="NZ_JBEUKS010000021.1"/>
</dbReference>
<evidence type="ECO:0000256" key="1">
    <source>
        <dbReference type="ARBA" id="ARBA00022679"/>
    </source>
</evidence>
<keyword evidence="1" id="KW-0808">Transferase</keyword>
<dbReference type="Pfam" id="PF07730">
    <property type="entry name" value="HisKA_3"/>
    <property type="match status" value="1"/>
</dbReference>
<feature type="domain" description="Histidine kinase/HSP90-like ATPase" evidence="5">
    <location>
        <begin position="305"/>
        <end position="396"/>
    </location>
</feature>
<evidence type="ECO:0000256" key="4">
    <source>
        <dbReference type="SAM" id="Phobius"/>
    </source>
</evidence>
<name>A0ABV6Y0S4_9ACTN</name>
<dbReference type="CDD" id="cd16917">
    <property type="entry name" value="HATPase_UhpB-NarQ-NarX-like"/>
    <property type="match status" value="1"/>
</dbReference>
<evidence type="ECO:0000256" key="2">
    <source>
        <dbReference type="ARBA" id="ARBA00022777"/>
    </source>
</evidence>
<dbReference type="Gene3D" id="3.30.565.10">
    <property type="entry name" value="Histidine kinase-like ATPase, C-terminal domain"/>
    <property type="match status" value="1"/>
</dbReference>
<keyword evidence="4" id="KW-0812">Transmembrane</keyword>
<dbReference type="InterPro" id="IPR050482">
    <property type="entry name" value="Sensor_HK_TwoCompSys"/>
</dbReference>
<keyword evidence="4" id="KW-1133">Transmembrane helix</keyword>
<dbReference type="PANTHER" id="PTHR24421">
    <property type="entry name" value="NITRATE/NITRITE SENSOR PROTEIN NARX-RELATED"/>
    <property type="match status" value="1"/>
</dbReference>
<feature type="transmembrane region" description="Helical" evidence="4">
    <location>
        <begin position="27"/>
        <end position="46"/>
    </location>
</feature>
<proteinExistence type="predicted"/>
<keyword evidence="3" id="KW-0902">Two-component regulatory system</keyword>
<dbReference type="InterPro" id="IPR036890">
    <property type="entry name" value="HATPase_C_sf"/>
</dbReference>
<comment type="caution">
    <text evidence="6">The sequence shown here is derived from an EMBL/GenBank/DDBJ whole genome shotgun (WGS) entry which is preliminary data.</text>
</comment>
<keyword evidence="2 6" id="KW-0418">Kinase</keyword>
<dbReference type="SUPFAM" id="SSF55874">
    <property type="entry name" value="ATPase domain of HSP90 chaperone/DNA topoisomerase II/histidine kinase"/>
    <property type="match status" value="1"/>
</dbReference>
<feature type="transmembrane region" description="Helical" evidence="4">
    <location>
        <begin position="53"/>
        <end position="74"/>
    </location>
</feature>
<evidence type="ECO:0000313" key="7">
    <source>
        <dbReference type="Proteomes" id="UP001592581"/>
    </source>
</evidence>
<protein>
    <submittedName>
        <fullName evidence="6">Sensor histidine kinase</fullName>
    </submittedName>
</protein>
<dbReference type="Pfam" id="PF02518">
    <property type="entry name" value="HATPase_c"/>
    <property type="match status" value="1"/>
</dbReference>
<dbReference type="Proteomes" id="UP001592581">
    <property type="component" value="Unassembled WGS sequence"/>
</dbReference>
<organism evidence="6 7">
    <name type="scientific">Streptacidiphilus jeojiensis</name>
    <dbReference type="NCBI Taxonomy" id="3229225"/>
    <lineage>
        <taxon>Bacteria</taxon>
        <taxon>Bacillati</taxon>
        <taxon>Actinomycetota</taxon>
        <taxon>Actinomycetes</taxon>
        <taxon>Kitasatosporales</taxon>
        <taxon>Streptomycetaceae</taxon>
        <taxon>Streptacidiphilus</taxon>
    </lineage>
</organism>
<dbReference type="EMBL" id="JBEUKS010000021">
    <property type="protein sequence ID" value="MFC1444096.1"/>
    <property type="molecule type" value="Genomic_DNA"/>
</dbReference>
<dbReference type="InterPro" id="IPR017205">
    <property type="entry name" value="Sig_transdc_His_kinase_ChrS"/>
</dbReference>
<keyword evidence="7" id="KW-1185">Reference proteome</keyword>
<dbReference type="InterPro" id="IPR011712">
    <property type="entry name" value="Sig_transdc_His_kin_sub3_dim/P"/>
</dbReference>